<feature type="transmembrane region" description="Helical" evidence="2">
    <location>
        <begin position="269"/>
        <end position="292"/>
    </location>
</feature>
<dbReference type="EMBL" id="BRYA01000237">
    <property type="protein sequence ID" value="GMI45119.1"/>
    <property type="molecule type" value="Genomic_DNA"/>
</dbReference>
<feature type="region of interest" description="Disordered" evidence="1">
    <location>
        <begin position="421"/>
        <end position="446"/>
    </location>
</feature>
<sequence>MDITSSRVLAAGGGKVFYDYSSSMIASLTVTLILVVELLRHELDKYVHGKALASEVLESCYRELTTLGVVEFLVFLVHEIYPSFPLDVERQFATAHFALFATAIIYSIYVTLVAWISFNISGRWKEAEEMELDHYVEVRHAFEKLKTELSITSPPSLFHNLSLFFSHPYSSRRYHLLLQQIRFHKLRAHFVKSNNLPKDFPMAEYLNACQRNVLISLVELRQGTWLALLCVLILFFYFATLEEAIYLSPTGSLTRHLAAATSGTSSNDYFHITAFVFFEGFCLLVLVLGAAIKWKMDKIFSALMHDDTLIEPPSETFASTETPLNLQVDLFWRRSPTLIIVLYQYMCFVYSVLAGILAMYGPELNVTIPLSTWAGTFVLSTVLASYFMPKYTLCVSVGQLVDRSTLNESLSNYRLKKLQERGAKRRKRRIRKSKKKSKHTKEDSENSAVTFLSAGLKSISNKFARMNPLSPPPDVNAKCDSPELTPNTSTHVNNLVSSFSLQTTSASQPPQTSSNFTPYFSGKNNTTIDKSVNASFRTGIIPPTPEGYHDDGGKGRRYKEHHSNASIRWLDIANFADMETEDLPPSSTVAKKVPRTRVRRRKSVSDTAKILMMSAIKPGLEDSVSSPITSPSGNITEQDTEGKRRRFRRRSISDGVTNMRSPTSDASFSPRVTSPTDTSNTKSKVKENLEVHKQIGDDNYENQTTPQETETDTEIMTVMSDTDRKHQRLQSVCELNPLANMQSPMASNEVIQISSSASSPSSPRLIKGDYIPISTTKKKSSPTSYPTPLPLPDTKYKPTVTISIPPPTIRQSSLQTPFQTSQTPVSEFAFSPSASTVQSTGSSVATHVRVSECFYATVAWVAKIFHSYWRNTSHVITFATVFTLAARANYLVQFEYPNVNYAINFTSGNQPALIGTAFWFAASFLAVLILEGAVQIIRGNWARAVVDLPLTTTALTCILVSEANGGSEGNFGARYPWTSTALDYIPVIVIVRLFRVELSERIKAAYKHRVSNDTDRFATARDKSIKAQREFEESRSIKSYGAAAVIQDQHKTGTIVELWYKAVKTHANIVEVHGAFSGELLRAMLEIAEEKKPNEKPSVKPTENTEGRRAGEEAREGREESNDTSHNTSSTEHTADDSSDNDEDDDDDDYDYSYSDDGVCNDGNSPTSGRHRPTNSTETLALPTLPPSLPSNAIFHTASRRMPPLLTEWEECVFVVDREERDVAYFDVVTENFLGRIQICEVARVTLTATETKRTSMLQMGGGGFGAFLTGSNHGGNADVTRGQNSGEEGGFVGDVENPTELISPLSADGAVSLKSSASLRSRMGRYKTLTTMILLKQGNIMHVKFKSNGKQDGNAIARDFANKLCQVTGLVLLDGTVKRTSMHKKRISLKW</sequence>
<protein>
    <submittedName>
        <fullName evidence="3">Uncharacterized protein</fullName>
    </submittedName>
</protein>
<feature type="transmembrane region" description="Helical" evidence="2">
    <location>
        <begin position="93"/>
        <end position="116"/>
    </location>
</feature>
<feature type="region of interest" description="Disordered" evidence="1">
    <location>
        <begin position="537"/>
        <end position="558"/>
    </location>
</feature>
<feature type="compositionally biased region" description="Basic residues" evidence="1">
    <location>
        <begin position="592"/>
        <end position="602"/>
    </location>
</feature>
<name>A0A9W7GG06_9STRA</name>
<feature type="compositionally biased region" description="Acidic residues" evidence="1">
    <location>
        <begin position="1137"/>
        <end position="1151"/>
    </location>
</feature>
<dbReference type="Proteomes" id="UP001165065">
    <property type="component" value="Unassembled WGS sequence"/>
</dbReference>
<evidence type="ECO:0000256" key="2">
    <source>
        <dbReference type="SAM" id="Phobius"/>
    </source>
</evidence>
<evidence type="ECO:0000256" key="1">
    <source>
        <dbReference type="SAM" id="MobiDB-lite"/>
    </source>
</evidence>
<proteinExistence type="predicted"/>
<keyword evidence="4" id="KW-1185">Reference proteome</keyword>
<feature type="transmembrane region" description="Helical" evidence="2">
    <location>
        <begin position="225"/>
        <end position="249"/>
    </location>
</feature>
<comment type="caution">
    <text evidence="3">The sequence shown here is derived from an EMBL/GenBank/DDBJ whole genome shotgun (WGS) entry which is preliminary data.</text>
</comment>
<evidence type="ECO:0000313" key="3">
    <source>
        <dbReference type="EMBL" id="GMI45119.1"/>
    </source>
</evidence>
<feature type="region of interest" description="Disordered" evidence="1">
    <location>
        <begin position="620"/>
        <end position="685"/>
    </location>
</feature>
<feature type="transmembrane region" description="Helical" evidence="2">
    <location>
        <begin position="20"/>
        <end position="39"/>
    </location>
</feature>
<keyword evidence="2" id="KW-0812">Transmembrane</keyword>
<feature type="compositionally biased region" description="Polar residues" evidence="1">
    <location>
        <begin position="623"/>
        <end position="637"/>
    </location>
</feature>
<feature type="compositionally biased region" description="Basic residues" evidence="1">
    <location>
        <begin position="423"/>
        <end position="439"/>
    </location>
</feature>
<feature type="compositionally biased region" description="Basic and acidic residues" evidence="1">
    <location>
        <begin position="1092"/>
        <end position="1123"/>
    </location>
</feature>
<reference evidence="4" key="1">
    <citation type="journal article" date="2023" name="Commun. Biol.">
        <title>Genome analysis of Parmales, the sister group of diatoms, reveals the evolutionary specialization of diatoms from phago-mixotrophs to photoautotrophs.</title>
        <authorList>
            <person name="Ban H."/>
            <person name="Sato S."/>
            <person name="Yoshikawa S."/>
            <person name="Yamada K."/>
            <person name="Nakamura Y."/>
            <person name="Ichinomiya M."/>
            <person name="Sato N."/>
            <person name="Blanc-Mathieu R."/>
            <person name="Endo H."/>
            <person name="Kuwata A."/>
            <person name="Ogata H."/>
        </authorList>
    </citation>
    <scope>NUCLEOTIDE SEQUENCE [LARGE SCALE GENOMIC DNA]</scope>
</reference>
<keyword evidence="2" id="KW-1133">Transmembrane helix</keyword>
<feature type="transmembrane region" description="Helical" evidence="2">
    <location>
        <begin position="60"/>
        <end position="81"/>
    </location>
</feature>
<gene>
    <name evidence="3" type="ORF">TrCOL_g10301</name>
</gene>
<dbReference type="OrthoDB" id="199189at2759"/>
<organism evidence="3 4">
    <name type="scientific">Triparma columacea</name>
    <dbReference type="NCBI Taxonomy" id="722753"/>
    <lineage>
        <taxon>Eukaryota</taxon>
        <taxon>Sar</taxon>
        <taxon>Stramenopiles</taxon>
        <taxon>Ochrophyta</taxon>
        <taxon>Bolidophyceae</taxon>
        <taxon>Parmales</taxon>
        <taxon>Triparmaceae</taxon>
        <taxon>Triparma</taxon>
    </lineage>
</organism>
<feature type="compositionally biased region" description="Polar residues" evidence="1">
    <location>
        <begin position="654"/>
        <end position="682"/>
    </location>
</feature>
<evidence type="ECO:0000313" key="4">
    <source>
        <dbReference type="Proteomes" id="UP001165065"/>
    </source>
</evidence>
<feature type="region of interest" description="Disordered" evidence="1">
    <location>
        <begin position="1092"/>
        <end position="1185"/>
    </location>
</feature>
<feature type="region of interest" description="Disordered" evidence="1">
    <location>
        <begin position="582"/>
        <end position="605"/>
    </location>
</feature>
<feature type="transmembrane region" description="Helical" evidence="2">
    <location>
        <begin position="338"/>
        <end position="360"/>
    </location>
</feature>
<keyword evidence="2" id="KW-0472">Membrane</keyword>
<accession>A0A9W7GG06</accession>